<feature type="coiled-coil region" evidence="1">
    <location>
        <begin position="34"/>
        <end position="68"/>
    </location>
</feature>
<keyword evidence="1" id="KW-0175">Coiled coil</keyword>
<keyword evidence="4" id="KW-1185">Reference proteome</keyword>
<dbReference type="EMBL" id="CAWUON010000022">
    <property type="protein sequence ID" value="CAK7266881.1"/>
    <property type="molecule type" value="Genomic_DNA"/>
</dbReference>
<evidence type="ECO:0000256" key="2">
    <source>
        <dbReference type="SAM" id="MobiDB-lite"/>
    </source>
</evidence>
<comment type="caution">
    <text evidence="3">The sequence shown here is derived from an EMBL/GenBank/DDBJ whole genome shotgun (WGS) entry which is preliminary data.</text>
</comment>
<evidence type="ECO:0000313" key="3">
    <source>
        <dbReference type="EMBL" id="CAK7266881.1"/>
    </source>
</evidence>
<proteinExistence type="predicted"/>
<feature type="region of interest" description="Disordered" evidence="2">
    <location>
        <begin position="1"/>
        <end position="32"/>
    </location>
</feature>
<name>A0ABP0DJ71_9PEZI</name>
<dbReference type="Proteomes" id="UP001642502">
    <property type="component" value="Unassembled WGS sequence"/>
</dbReference>
<feature type="compositionally biased region" description="Basic and acidic residues" evidence="2">
    <location>
        <begin position="101"/>
        <end position="112"/>
    </location>
</feature>
<organism evidence="3 4">
    <name type="scientific">Sporothrix epigloea</name>
    <dbReference type="NCBI Taxonomy" id="1892477"/>
    <lineage>
        <taxon>Eukaryota</taxon>
        <taxon>Fungi</taxon>
        <taxon>Dikarya</taxon>
        <taxon>Ascomycota</taxon>
        <taxon>Pezizomycotina</taxon>
        <taxon>Sordariomycetes</taxon>
        <taxon>Sordariomycetidae</taxon>
        <taxon>Ophiostomatales</taxon>
        <taxon>Ophiostomataceae</taxon>
        <taxon>Sporothrix</taxon>
    </lineage>
</organism>
<feature type="region of interest" description="Disordered" evidence="2">
    <location>
        <begin position="76"/>
        <end position="133"/>
    </location>
</feature>
<reference evidence="3 4" key="1">
    <citation type="submission" date="2024-01" db="EMBL/GenBank/DDBJ databases">
        <authorList>
            <person name="Allen C."/>
            <person name="Tagirdzhanova G."/>
        </authorList>
    </citation>
    <scope>NUCLEOTIDE SEQUENCE [LARGE SCALE GENOMIC DNA]</scope>
    <source>
        <strain evidence="3 4">CBS 119000</strain>
    </source>
</reference>
<feature type="compositionally biased region" description="Polar residues" evidence="2">
    <location>
        <begin position="1"/>
        <end position="13"/>
    </location>
</feature>
<gene>
    <name evidence="3" type="ORF">SEPCBS119000_002256</name>
</gene>
<sequence>MTVNDASSAQGRQPSAGPPSPPLASTAASQRQGFAQALAELSRGERAADKLERELHAFETKLEELLSSMGMTAADLDAMEAAGDDDAEATPPASQAEGGDDAQRLDAGEEPGRLGNTVGAAPQDDPSATDRGA</sequence>
<evidence type="ECO:0000313" key="4">
    <source>
        <dbReference type="Proteomes" id="UP001642502"/>
    </source>
</evidence>
<protein>
    <submittedName>
        <fullName evidence="3">Uncharacterized protein</fullName>
    </submittedName>
</protein>
<accession>A0ABP0DJ71</accession>
<evidence type="ECO:0000256" key="1">
    <source>
        <dbReference type="SAM" id="Coils"/>
    </source>
</evidence>